<dbReference type="Proteomes" id="UP000288953">
    <property type="component" value="Chromosome"/>
</dbReference>
<name>A0ABX5R877_9PSED</name>
<organism evidence="1 2">
    <name type="scientific">Candidatus Pseudomonas adelgestsugas</name>
    <dbReference type="NCBI Taxonomy" id="1302376"/>
    <lineage>
        <taxon>Bacteria</taxon>
        <taxon>Pseudomonadati</taxon>
        <taxon>Pseudomonadota</taxon>
        <taxon>Gammaproteobacteria</taxon>
        <taxon>Pseudomonadales</taxon>
        <taxon>Pseudomonadaceae</taxon>
        <taxon>Pseudomonas</taxon>
    </lineage>
</organism>
<gene>
    <name evidence="1" type="ORF">C3B55_00412</name>
</gene>
<keyword evidence="2" id="KW-1185">Reference proteome</keyword>
<evidence type="ECO:0000313" key="1">
    <source>
        <dbReference type="EMBL" id="QAX81758.1"/>
    </source>
</evidence>
<proteinExistence type="predicted"/>
<accession>A0ABX5R877</accession>
<dbReference type="EMBL" id="CP026512">
    <property type="protein sequence ID" value="QAX81758.1"/>
    <property type="molecule type" value="Genomic_DNA"/>
</dbReference>
<protein>
    <submittedName>
        <fullName evidence="1">Uncharacterized protein</fullName>
    </submittedName>
</protein>
<reference evidence="1 2" key="1">
    <citation type="journal article" date="2018" name="Genome Biol. Evol.">
        <title>Partnering With a Pest: Genomes of Hemlock Woolly Adelgid Symbionts Reveal Atypical Nutritional Provisioning Patterns in Dual-Obligate Bacteria.</title>
        <authorList>
            <person name="Weglarz K.M."/>
            <person name="Havill N.P."/>
            <person name="Burke G.R."/>
            <person name="von Dohlen C.D."/>
        </authorList>
    </citation>
    <scope>NUCLEOTIDE SEQUENCE [LARGE SCALE GENOMIC DNA]</scope>
    <source>
        <strain evidence="1 2">HWA_ENA</strain>
    </source>
</reference>
<sequence length="39" mass="4617">MNRIKESATARHTMMFEQSRSLVGTRETCIQRQLFKLDC</sequence>
<evidence type="ECO:0000313" key="2">
    <source>
        <dbReference type="Proteomes" id="UP000288953"/>
    </source>
</evidence>